<feature type="compositionally biased region" description="Basic and acidic residues" evidence="5">
    <location>
        <begin position="929"/>
        <end position="938"/>
    </location>
</feature>
<dbReference type="GO" id="GO:0003677">
    <property type="term" value="F:DNA binding"/>
    <property type="evidence" value="ECO:0007669"/>
    <property type="project" value="InterPro"/>
</dbReference>
<evidence type="ECO:0000256" key="5">
    <source>
        <dbReference type="SAM" id="MobiDB-lite"/>
    </source>
</evidence>
<evidence type="ECO:0000259" key="6">
    <source>
        <dbReference type="PROSITE" id="PS51184"/>
    </source>
</evidence>
<dbReference type="EMBL" id="PKSG01000475">
    <property type="protein sequence ID" value="POR35022.1"/>
    <property type="molecule type" value="Genomic_DNA"/>
</dbReference>
<dbReference type="Pfam" id="PF02373">
    <property type="entry name" value="JmjC"/>
    <property type="match status" value="1"/>
</dbReference>
<dbReference type="PRINTS" id="PR00929">
    <property type="entry name" value="ATHOOK"/>
</dbReference>
<dbReference type="STRING" id="94208.A0A2S4KXW4"/>
<dbReference type="Pfam" id="PF10497">
    <property type="entry name" value="zf-4CXXC_R1"/>
    <property type="match status" value="1"/>
</dbReference>
<keyword evidence="3" id="KW-0804">Transcription</keyword>
<dbReference type="SMART" id="SM00384">
    <property type="entry name" value="AT_hook"/>
    <property type="match status" value="3"/>
</dbReference>
<dbReference type="Gene3D" id="2.60.120.650">
    <property type="entry name" value="Cupin"/>
    <property type="match status" value="1"/>
</dbReference>
<protein>
    <recommendedName>
        <fullName evidence="6">JmjC domain-containing protein</fullName>
    </recommendedName>
</protein>
<feature type="compositionally biased region" description="Basic residues" evidence="5">
    <location>
        <begin position="1362"/>
        <end position="1380"/>
    </location>
</feature>
<feature type="region of interest" description="Disordered" evidence="5">
    <location>
        <begin position="694"/>
        <end position="755"/>
    </location>
</feature>
<feature type="compositionally biased region" description="Acidic residues" evidence="5">
    <location>
        <begin position="965"/>
        <end position="979"/>
    </location>
</feature>
<feature type="compositionally biased region" description="Low complexity" evidence="5">
    <location>
        <begin position="1233"/>
        <end position="1243"/>
    </location>
</feature>
<feature type="domain" description="JmjC" evidence="6">
    <location>
        <begin position="169"/>
        <end position="340"/>
    </location>
</feature>
<proteinExistence type="predicted"/>
<keyword evidence="4" id="KW-0539">Nucleus</keyword>
<feature type="compositionally biased region" description="Basic and acidic residues" evidence="5">
    <location>
        <begin position="548"/>
        <end position="557"/>
    </location>
</feature>
<dbReference type="OrthoDB" id="298344at2759"/>
<dbReference type="GO" id="GO:0006355">
    <property type="term" value="P:regulation of DNA-templated transcription"/>
    <property type="evidence" value="ECO:0007669"/>
    <property type="project" value="InterPro"/>
</dbReference>
<evidence type="ECO:0000313" key="7">
    <source>
        <dbReference type="EMBL" id="POR35022.1"/>
    </source>
</evidence>
<sequence>MPTSLHPQAKFDPIPPDLDLPGLVDRTPNFKWVQRVSRAQIRNLGQQEFEKLVQIHVIAGGKPLVIDGWDSVLPKWLFNVDWLEKTYDKKQENVRDIPTASDIPMTMGHYLRSMRQLTNQWTPHTFRDERRQRLYLKDIDCPIEWRDALQKSIHPSLFYLNENVSAHGGSSRQDDDMFRGDATASPAGDLMSSLPVEMRAENLMCYIGHEGTYTPAHREMCASLGQNIMVEASGEGGGEKAGSSVWFMTESKDREVVREYFLSMLGHDIEIEKHFAQVNAWKKAPFDVYIVEQRAGDFILIPPLAAHQVWNRGTRTMKVAWNRTTAETLDLALHEALPKARLVCRDEQYKNKAIIYFTLQKYFRELQEMEENAEMTQMSFMGIGQDIVRNSPRAKQLAGDFKKLFGLFSEILVDEVFAFKEKDVEFLPFDSCVTCSYCRSNIFNRFLTCKHCVRTLISGDEDAYDVCMECYAMGRSCACLSGLQWCEQWSWSELVDSYETWRAMVIMNDGYIDVRTSPQPFEVACQKSGKKSVAQICQEALRRRPWKDITKPDHENTPSDSEQGDGDDKAKKKPKRKKKKGDIRRCHVCCHKDYSYRVHECTNPGCTEAYCYGVLYRAFDMMPQKVLEDEYWQCPKCLGMCSCGSCRRSGNTNAYTPKTTHLGHDTRPIADDRSVEALVDFRLHNLSWLKAVGEESRSKDSRRMQRLREQADNAKAQDLTHQVEAEQAMQDDGETSDAPDIASTETPALNEYGSQSEILGQQESALEDYAPQEDVGHGEMGPAPPDNAAGSAGISGPGEADSSSYPDPSIFVRQRIGMGYYEQDDTPDKILFDPYQAPSAESIKLSEPDVPEFVKKSIRAAKRKAKRENEDPDFVIGKSYHKKPRLAHRADLLDSMDPALFDSPAAPEANMHEPAEHSEIEQNQPTELMSRDSSEQASHKRYGMPRFDANEPTLRHAKPMTSYVEVEDAELEDLEEDDAALQPAKMSETEAEDSRVDAVEAAANDVHAVLGQPSSRVPAAGESPAAGLAQGQVPKRRGRPPKRLSVAATTPEDAVATPTRSTPLVAANTAKRGRGRPRKSGVPAATAAGYEGTNEAAQYRRVADMDDGSVVVELEAQLANEAAAQANHKPAREGVSQRRTRRSGVTTIAAATAEMEAEAEPSPDPRPPVSTGEPGQPARRRGRPRKSEVAGHESPAKKKTVPGKQQFMSMAERMALRGKKFKIGRRMAQGGRSAATASNTASADDAERSTPLSINVAGSEEPPSADGGRRVSRSPPKSSHDDISEDSSSSASSIPQDHGPTPEARREDNSGGGPTVVRLADVESEGGGWGESSSSGIGSGDEGDIPSGRRSPGQLGSSRGRGGFRGRGGLRGRPRGRPRAGARSAFDYGDWL</sequence>
<dbReference type="GO" id="GO:0005634">
    <property type="term" value="C:nucleus"/>
    <property type="evidence" value="ECO:0007669"/>
    <property type="project" value="UniProtKB-SubCell"/>
</dbReference>
<feature type="compositionally biased region" description="Basic residues" evidence="5">
    <location>
        <begin position="1216"/>
        <end position="1225"/>
    </location>
</feature>
<evidence type="ECO:0000256" key="4">
    <source>
        <dbReference type="ARBA" id="ARBA00023242"/>
    </source>
</evidence>
<feature type="compositionally biased region" description="Low complexity" evidence="5">
    <location>
        <begin position="1345"/>
        <end position="1358"/>
    </location>
</feature>
<dbReference type="InterPro" id="IPR018866">
    <property type="entry name" value="Znf-4CXXC_R1"/>
</dbReference>
<name>A0A2S4KXW4_9HYPO</name>
<feature type="compositionally biased region" description="Basic and acidic residues" evidence="5">
    <location>
        <begin position="694"/>
        <end position="712"/>
    </location>
</feature>
<gene>
    <name evidence="7" type="ORF">TPAR_04796</name>
</gene>
<evidence type="ECO:0000256" key="1">
    <source>
        <dbReference type="ARBA" id="ARBA00004123"/>
    </source>
</evidence>
<dbReference type="InterPro" id="IPR003347">
    <property type="entry name" value="JmjC_dom"/>
</dbReference>
<evidence type="ECO:0000256" key="2">
    <source>
        <dbReference type="ARBA" id="ARBA00023015"/>
    </source>
</evidence>
<dbReference type="SMART" id="SM00558">
    <property type="entry name" value="JmjC"/>
    <property type="match status" value="1"/>
</dbReference>
<evidence type="ECO:0000313" key="8">
    <source>
        <dbReference type="Proteomes" id="UP000237481"/>
    </source>
</evidence>
<dbReference type="InterPro" id="IPR017956">
    <property type="entry name" value="AT_hook_DNA-bd_motif"/>
</dbReference>
<feature type="region of interest" description="Disordered" evidence="5">
    <location>
        <begin position="548"/>
        <end position="579"/>
    </location>
</feature>
<dbReference type="InterPro" id="IPR000637">
    <property type="entry name" value="HMGI/Y_DNA-bd_CS"/>
</dbReference>
<keyword evidence="8" id="KW-1185">Reference proteome</keyword>
<feature type="compositionally biased region" description="Basic and acidic residues" evidence="5">
    <location>
        <begin position="910"/>
        <end position="920"/>
    </location>
</feature>
<comment type="subcellular location">
    <subcellularLocation>
        <location evidence="1">Nucleus</location>
    </subcellularLocation>
</comment>
<accession>A0A2S4KXW4</accession>
<feature type="region of interest" description="Disordered" evidence="5">
    <location>
        <begin position="1011"/>
        <end position="1096"/>
    </location>
</feature>
<feature type="region of interest" description="Disordered" evidence="5">
    <location>
        <begin position="897"/>
        <end position="996"/>
    </location>
</feature>
<reference evidence="7 8" key="1">
    <citation type="submission" date="2018-01" db="EMBL/GenBank/DDBJ databases">
        <title>Harnessing the power of phylogenomics to disentangle the directionality and signatures of interkingdom host jumping in the parasitic fungal genus Tolypocladium.</title>
        <authorList>
            <person name="Quandt C.A."/>
            <person name="Patterson W."/>
            <person name="Spatafora J.W."/>
        </authorList>
    </citation>
    <scope>NUCLEOTIDE SEQUENCE [LARGE SCALE GENOMIC DNA]</scope>
    <source>
        <strain evidence="7 8">NRBC 100945</strain>
    </source>
</reference>
<dbReference type="SUPFAM" id="SSF51197">
    <property type="entry name" value="Clavaminate synthase-like"/>
    <property type="match status" value="1"/>
</dbReference>
<dbReference type="PROSITE" id="PS51184">
    <property type="entry name" value="JMJC"/>
    <property type="match status" value="1"/>
</dbReference>
<feature type="compositionally biased region" description="Basic and acidic residues" evidence="5">
    <location>
        <begin position="1185"/>
        <end position="1196"/>
    </location>
</feature>
<keyword evidence="2" id="KW-0805">Transcription regulation</keyword>
<dbReference type="Proteomes" id="UP000237481">
    <property type="component" value="Unassembled WGS sequence"/>
</dbReference>
<feature type="region of interest" description="Disordered" evidence="5">
    <location>
        <begin position="1122"/>
        <end position="1392"/>
    </location>
</feature>
<dbReference type="PROSITE" id="PS00354">
    <property type="entry name" value="HMGI_Y"/>
    <property type="match status" value="1"/>
</dbReference>
<feature type="compositionally biased region" description="Polar residues" evidence="5">
    <location>
        <begin position="743"/>
        <end position="755"/>
    </location>
</feature>
<comment type="caution">
    <text evidence="7">The sequence shown here is derived from an EMBL/GenBank/DDBJ whole genome shotgun (WGS) entry which is preliminary data.</text>
</comment>
<feature type="region of interest" description="Disordered" evidence="5">
    <location>
        <begin position="772"/>
        <end position="809"/>
    </location>
</feature>
<organism evidence="7 8">
    <name type="scientific">Tolypocladium paradoxum</name>
    <dbReference type="NCBI Taxonomy" id="94208"/>
    <lineage>
        <taxon>Eukaryota</taxon>
        <taxon>Fungi</taxon>
        <taxon>Dikarya</taxon>
        <taxon>Ascomycota</taxon>
        <taxon>Pezizomycotina</taxon>
        <taxon>Sordariomycetes</taxon>
        <taxon>Hypocreomycetidae</taxon>
        <taxon>Hypocreales</taxon>
        <taxon>Ophiocordycipitaceae</taxon>
        <taxon>Tolypocladium</taxon>
    </lineage>
</organism>
<evidence type="ECO:0000256" key="3">
    <source>
        <dbReference type="ARBA" id="ARBA00023163"/>
    </source>
</evidence>